<dbReference type="InterPro" id="IPR002035">
    <property type="entry name" value="VWF_A"/>
</dbReference>
<dbReference type="Gene3D" id="3.40.50.410">
    <property type="entry name" value="von Willebrand factor, type A domain"/>
    <property type="match status" value="1"/>
</dbReference>
<dbReference type="InterPro" id="IPR036465">
    <property type="entry name" value="vWFA_dom_sf"/>
</dbReference>
<sequence>MSVQASLDIADILPSLEKWLDVEFTFYRVEELAADIARRPRGEQNFLLDWIRRIATTNIEIAYQFARRAPALLGRMDWRMIEAWALHAMDSYDKSGLRAALLVIEGVDGFAAQRHARVAGALFEDIDGILFNFVRGLSGRRLNLAQGDVAYTDSETLFLPTVIAELETLEDNFRLAKATVTVLWAQTRFGTFHFDLQNALSAHPRREQALRVFTALETLRLEACIRRELPGLYRDMQYLKALLNEDRLSPTWQIYANTLADPHASVEDSLRLLPLAMEEPDPPRFCYQGEIRPEAVAQCMAARIQREKALLRVKLAQLAEEHGHPLPAKDAPTQIPVPHFQLKQEEDAASGAVEMELMLDGVPLPAPEDVKALLTSIQLDLGHIPDEYLTPAGPGEYDPSLYQEQTPDPNDVWQGAYHEIGATLYDEWDFGRQHYRKNWCVMREKDVTPVYDDFARETLARYSGVVKHLRRSFEAMRDENKLYKRQPYGDEVDIDALVEALADARDGREMSDRLFTRMHRAERNIAVMFMVDMSGSTRGWINDAERETLLLLCEALETLGDRYGIYGFSGQTRKRCELYRIKEIDEPYGELVKARISGIRPQDYTRMGFAIRHLTRLLSRVEARTKLLITLSDGKPDDYFDVYRGQYGIEDTRQALIEAKRAGIHSFCITIDQEARDYLPHMYGAAHYAIIDDVRKLPLKVADIYRRLTT</sequence>
<dbReference type="SUPFAM" id="SSF53300">
    <property type="entry name" value="vWA-like"/>
    <property type="match status" value="1"/>
</dbReference>
<keyword evidence="3" id="KW-1185">Reference proteome</keyword>
<feature type="domain" description="VWFA" evidence="1">
    <location>
        <begin position="526"/>
        <end position="708"/>
    </location>
</feature>
<dbReference type="PANTHER" id="PTHR41248:SF1">
    <property type="entry name" value="NORD PROTEIN"/>
    <property type="match status" value="1"/>
</dbReference>
<proteinExistence type="predicted"/>
<gene>
    <name evidence="2" type="ORF">V6E02_10390</name>
</gene>
<reference evidence="2 3" key="1">
    <citation type="submission" date="2024-02" db="EMBL/GenBank/DDBJ databases">
        <title>New thermophilic sulfur-oxidizing bacteria from a hot springs of the Uzon caldera (Kamchatka, Russia).</title>
        <authorList>
            <person name="Dukat A.M."/>
            <person name="Elcheninov A.G."/>
            <person name="Frolov E.N."/>
        </authorList>
    </citation>
    <scope>NUCLEOTIDE SEQUENCE [LARGE SCALE GENOMIC DNA]</scope>
    <source>
        <strain evidence="2 3">AK1</strain>
    </source>
</reference>
<dbReference type="InterPro" id="IPR051928">
    <property type="entry name" value="NorD/CobT"/>
</dbReference>
<dbReference type="RefSeq" id="WP_347308731.1">
    <property type="nucleotide sequence ID" value="NZ_JBAJEX010000009.1"/>
</dbReference>
<dbReference type="PROSITE" id="PS50234">
    <property type="entry name" value="VWFA"/>
    <property type="match status" value="1"/>
</dbReference>
<dbReference type="CDD" id="cd01454">
    <property type="entry name" value="vWA_norD_type"/>
    <property type="match status" value="1"/>
</dbReference>
<protein>
    <submittedName>
        <fullName evidence="2">VWA domain-containing protein</fullName>
    </submittedName>
</protein>
<organism evidence="2 3">
    <name type="scientific">Thiobacter aerophilum</name>
    <dbReference type="NCBI Taxonomy" id="3121275"/>
    <lineage>
        <taxon>Bacteria</taxon>
        <taxon>Pseudomonadati</taxon>
        <taxon>Pseudomonadota</taxon>
        <taxon>Betaproteobacteria</taxon>
        <taxon>Burkholderiales</taxon>
        <taxon>Thiobacteraceae</taxon>
        <taxon>Thiobacter</taxon>
    </lineage>
</organism>
<dbReference type="SMART" id="SM00327">
    <property type="entry name" value="VWA"/>
    <property type="match status" value="1"/>
</dbReference>
<dbReference type="PANTHER" id="PTHR41248">
    <property type="entry name" value="NORD PROTEIN"/>
    <property type="match status" value="1"/>
</dbReference>
<dbReference type="Pfam" id="PF00092">
    <property type="entry name" value="VWA"/>
    <property type="match status" value="1"/>
</dbReference>
<dbReference type="EMBL" id="JBAJEX010000009">
    <property type="protein sequence ID" value="MEO1767618.1"/>
    <property type="molecule type" value="Genomic_DNA"/>
</dbReference>
<comment type="caution">
    <text evidence="2">The sequence shown here is derived from an EMBL/GenBank/DDBJ whole genome shotgun (WGS) entry which is preliminary data.</text>
</comment>
<name>A0ABV0EG20_9BURK</name>
<evidence type="ECO:0000313" key="2">
    <source>
        <dbReference type="EMBL" id="MEO1767618.1"/>
    </source>
</evidence>
<dbReference type="Proteomes" id="UP001482231">
    <property type="component" value="Unassembled WGS sequence"/>
</dbReference>
<evidence type="ECO:0000259" key="1">
    <source>
        <dbReference type="PROSITE" id="PS50234"/>
    </source>
</evidence>
<evidence type="ECO:0000313" key="3">
    <source>
        <dbReference type="Proteomes" id="UP001482231"/>
    </source>
</evidence>
<accession>A0ABV0EG20</accession>